<dbReference type="InterPro" id="IPR008257">
    <property type="entry name" value="Pept_M19"/>
</dbReference>
<dbReference type="GO" id="GO:0006508">
    <property type="term" value="P:proteolysis"/>
    <property type="evidence" value="ECO:0007669"/>
    <property type="project" value="InterPro"/>
</dbReference>
<dbReference type="PANTHER" id="PTHR10443:SF12">
    <property type="entry name" value="DIPEPTIDASE"/>
    <property type="match status" value="1"/>
</dbReference>
<dbReference type="EMBL" id="LBVU01000002">
    <property type="protein sequence ID" value="KKQ92351.1"/>
    <property type="molecule type" value="Genomic_DNA"/>
</dbReference>
<comment type="caution">
    <text evidence="1">The sequence shown here is derived from an EMBL/GenBank/DDBJ whole genome shotgun (WGS) entry which is preliminary data.</text>
</comment>
<dbReference type="PANTHER" id="PTHR10443">
    <property type="entry name" value="MICROSOMAL DIPEPTIDASE"/>
    <property type="match status" value="1"/>
</dbReference>
<evidence type="ECO:0000313" key="2">
    <source>
        <dbReference type="Proteomes" id="UP000034774"/>
    </source>
</evidence>
<dbReference type="InterPro" id="IPR032466">
    <property type="entry name" value="Metal_Hydrolase"/>
</dbReference>
<sequence>MKIIDLHTDFILGQKKLDSLFGVDTRHQINERLALTGGIKTLLAGFSYDDWLGKTDLMLSTTEDYIAKSDGKLNILPHLEGAEILALNKKLFFNFIERGLRSIGLAHTEDNSLCGSSSSKSNLGISPLGKKLIKGSIKERLLVDLAHMSKQSLREALNIIPHPPLISHTACFSIEKNPRNIDDNQIKEISERGGVIGIFFSGKYINSQKKPTVRDVVNHFEHIVEVGGIYSVAIGSDFGGITTGTPIGLESAEKLPNLLKELKNRGYKNRDLERIAYRNAERVMDQYLK</sequence>
<evidence type="ECO:0000313" key="1">
    <source>
        <dbReference type="EMBL" id="KKQ92351.1"/>
    </source>
</evidence>
<dbReference type="AlphaFoldDB" id="A0A0G0PSL9"/>
<dbReference type="SUPFAM" id="SSF51556">
    <property type="entry name" value="Metallo-dependent hydrolases"/>
    <property type="match status" value="1"/>
</dbReference>
<reference evidence="1 2" key="1">
    <citation type="journal article" date="2015" name="Nature">
        <title>rRNA introns, odd ribosomes, and small enigmatic genomes across a large radiation of phyla.</title>
        <authorList>
            <person name="Brown C.T."/>
            <person name="Hug L.A."/>
            <person name="Thomas B.C."/>
            <person name="Sharon I."/>
            <person name="Castelle C.J."/>
            <person name="Singh A."/>
            <person name="Wilkins M.J."/>
            <person name="Williams K.H."/>
            <person name="Banfield J.F."/>
        </authorList>
    </citation>
    <scope>NUCLEOTIDE SEQUENCE [LARGE SCALE GENOMIC DNA]</scope>
</reference>
<dbReference type="PROSITE" id="PS51365">
    <property type="entry name" value="RENAL_DIPEPTIDASE_2"/>
    <property type="match status" value="1"/>
</dbReference>
<accession>A0A0G0PSL9</accession>
<dbReference type="GO" id="GO:0070573">
    <property type="term" value="F:metallodipeptidase activity"/>
    <property type="evidence" value="ECO:0007669"/>
    <property type="project" value="InterPro"/>
</dbReference>
<gene>
    <name evidence="1" type="ORF">UT17_C0002G0014</name>
</gene>
<dbReference type="Gene3D" id="3.20.20.140">
    <property type="entry name" value="Metal-dependent hydrolases"/>
    <property type="match status" value="1"/>
</dbReference>
<dbReference type="STRING" id="1618572.UT17_C0002G0014"/>
<name>A0A0G0PSL9_9BACT</name>
<proteinExistence type="predicted"/>
<dbReference type="Proteomes" id="UP000034774">
    <property type="component" value="Unassembled WGS sequence"/>
</dbReference>
<organism evidence="1 2">
    <name type="scientific">Candidatus Woesebacteria bacterium GW2011_GWB1_39_10</name>
    <dbReference type="NCBI Taxonomy" id="1618572"/>
    <lineage>
        <taxon>Bacteria</taxon>
        <taxon>Candidatus Woeseibacteriota</taxon>
    </lineage>
</organism>
<protein>
    <submittedName>
        <fullName evidence="1">Membrane dipeptidase</fullName>
    </submittedName>
</protein>
<dbReference type="Pfam" id="PF01244">
    <property type="entry name" value="Peptidase_M19"/>
    <property type="match status" value="1"/>
</dbReference>